<proteinExistence type="predicted"/>
<evidence type="ECO:0000256" key="1">
    <source>
        <dbReference type="SAM" id="Phobius"/>
    </source>
</evidence>
<evidence type="ECO:0000313" key="3">
    <source>
        <dbReference type="Proteomes" id="UP000199559"/>
    </source>
</evidence>
<feature type="transmembrane region" description="Helical" evidence="1">
    <location>
        <begin position="84"/>
        <end position="102"/>
    </location>
</feature>
<gene>
    <name evidence="2" type="ORF">SAMN05443431_104155</name>
</gene>
<protein>
    <submittedName>
        <fullName evidence="2">Uncharacterized protein</fullName>
    </submittedName>
</protein>
<keyword evidence="1" id="KW-0472">Membrane</keyword>
<feature type="transmembrane region" description="Helical" evidence="1">
    <location>
        <begin position="108"/>
        <end position="125"/>
    </location>
</feature>
<sequence>MLKNILATIVGFVVASATVYLIETLLGHTFYPLPDTIDPNNMESLKANLHLVPNGAKVFVVIAHFSGILLGMLAAGIISKTSMIPAYIVGGLMVIATAATIIMLPKALWFSVSDGLLAIAAFFFGKSLAARHVFGALV</sequence>
<dbReference type="STRING" id="1144750.SAMN05443431_104155"/>
<dbReference type="RefSeq" id="WP_090839259.1">
    <property type="nucleotide sequence ID" value="NZ_FORM01000004.1"/>
</dbReference>
<keyword evidence="1" id="KW-0812">Transmembrane</keyword>
<keyword evidence="3" id="KW-1185">Reference proteome</keyword>
<name>A0A1I3NHX4_9FLAO</name>
<feature type="transmembrane region" description="Helical" evidence="1">
    <location>
        <begin position="58"/>
        <end position="77"/>
    </location>
</feature>
<keyword evidence="1" id="KW-1133">Transmembrane helix</keyword>
<evidence type="ECO:0000313" key="2">
    <source>
        <dbReference type="EMBL" id="SFJ08745.1"/>
    </source>
</evidence>
<dbReference type="Proteomes" id="UP000199559">
    <property type="component" value="Unassembled WGS sequence"/>
</dbReference>
<accession>A0A1I3NHX4</accession>
<reference evidence="3" key="1">
    <citation type="submission" date="2016-10" db="EMBL/GenBank/DDBJ databases">
        <authorList>
            <person name="Varghese N."/>
            <person name="Submissions S."/>
        </authorList>
    </citation>
    <scope>NUCLEOTIDE SEQUENCE [LARGE SCALE GENOMIC DNA]</scope>
    <source>
        <strain evidence="3">DSM 28881</strain>
    </source>
</reference>
<dbReference type="AlphaFoldDB" id="A0A1I3NHX4"/>
<dbReference type="EMBL" id="FORM01000004">
    <property type="protein sequence ID" value="SFJ08745.1"/>
    <property type="molecule type" value="Genomic_DNA"/>
</dbReference>
<organism evidence="2 3">
    <name type="scientific">Olleya namhaensis</name>
    <dbReference type="NCBI Taxonomy" id="1144750"/>
    <lineage>
        <taxon>Bacteria</taxon>
        <taxon>Pseudomonadati</taxon>
        <taxon>Bacteroidota</taxon>
        <taxon>Flavobacteriia</taxon>
        <taxon>Flavobacteriales</taxon>
        <taxon>Flavobacteriaceae</taxon>
    </lineage>
</organism>